<dbReference type="InterPro" id="IPR003602">
    <property type="entry name" value="Topo_IA_DNA-bd_dom"/>
</dbReference>
<dbReference type="Proteomes" id="UP000245474">
    <property type="component" value="Unassembled WGS sequence"/>
</dbReference>
<feature type="domain" description="Toprim" evidence="10">
    <location>
        <begin position="3"/>
        <end position="113"/>
    </location>
</feature>
<evidence type="ECO:0000256" key="2">
    <source>
        <dbReference type="ARBA" id="ARBA00009446"/>
    </source>
</evidence>
<dbReference type="InterPro" id="IPR034149">
    <property type="entry name" value="TOPRIM_TopoI"/>
</dbReference>
<organism evidence="12 13">
    <name type="scientific">Sediminicurvatus halobius</name>
    <dbReference type="NCBI Taxonomy" id="2182432"/>
    <lineage>
        <taxon>Bacteria</taxon>
        <taxon>Pseudomonadati</taxon>
        <taxon>Pseudomonadota</taxon>
        <taxon>Gammaproteobacteria</taxon>
        <taxon>Chromatiales</taxon>
        <taxon>Ectothiorhodospiraceae</taxon>
        <taxon>Sediminicurvatus</taxon>
    </lineage>
</organism>
<dbReference type="CDD" id="cd03363">
    <property type="entry name" value="TOPRIM_TopoIA_TopoI"/>
    <property type="match status" value="1"/>
</dbReference>
<accession>A0A2U2MZK2</accession>
<evidence type="ECO:0000259" key="10">
    <source>
        <dbReference type="PROSITE" id="PS50880"/>
    </source>
</evidence>
<dbReference type="InterPro" id="IPR013825">
    <property type="entry name" value="Topo_IA_cen_sub2"/>
</dbReference>
<evidence type="ECO:0000313" key="12">
    <source>
        <dbReference type="EMBL" id="PWG62227.1"/>
    </source>
</evidence>
<dbReference type="EMBL" id="QFFI01000021">
    <property type="protein sequence ID" value="PWG62227.1"/>
    <property type="molecule type" value="Genomic_DNA"/>
</dbReference>
<keyword evidence="7 8" id="KW-0413">Isomerase</keyword>
<dbReference type="SMART" id="SM00493">
    <property type="entry name" value="TOPRIM"/>
    <property type="match status" value="1"/>
</dbReference>
<proteinExistence type="inferred from homology"/>
<comment type="caution">
    <text evidence="8">Lacks conserved residue(s) required for the propagation of feature annotation.</text>
</comment>
<reference evidence="12 13" key="1">
    <citation type="submission" date="2018-05" db="EMBL/GenBank/DDBJ databases">
        <title>Spiribacter halobius sp. nov., a moderately halophilic bacterium isolated from marine solar saltern.</title>
        <authorList>
            <person name="Zheng W.-S."/>
            <person name="Lu D.-C."/>
            <person name="Du Z.-J."/>
        </authorList>
    </citation>
    <scope>NUCLEOTIDE SEQUENCE [LARGE SCALE GENOMIC DNA]</scope>
    <source>
        <strain evidence="12 13">E85</strain>
    </source>
</reference>
<dbReference type="Pfam" id="PF01131">
    <property type="entry name" value="Topoisom_bac"/>
    <property type="match status" value="1"/>
</dbReference>
<dbReference type="Gene3D" id="3.40.50.140">
    <property type="match status" value="1"/>
</dbReference>
<dbReference type="InterPro" id="IPR013824">
    <property type="entry name" value="Topo_IA_cen_sub1"/>
</dbReference>
<dbReference type="PANTHER" id="PTHR42785:SF1">
    <property type="entry name" value="DNA TOPOISOMERASE"/>
    <property type="match status" value="1"/>
</dbReference>
<dbReference type="GO" id="GO:0046872">
    <property type="term" value="F:metal ion binding"/>
    <property type="evidence" value="ECO:0007669"/>
    <property type="project" value="UniProtKB-KW"/>
</dbReference>
<sequence length="865" mass="95479">MAKNLVIVESPAKARTINKYLGKDFEVMASYGHVRDLVPKEGAVDPEHDFAMQYTLVERNAKHVDAIARAARKADAVYLATDPDREGEAISWHLYELLRERNVLGDKPVHRVVFYEITQSAIQEAIRHPRALSGDLVNAQQARRALDYLVGFNLSPLLWRKITSGLSAGRVQSPALRMIVEREQEIEAFEPQEYWSIEADLRAPEAPEADPQAFAARLSRLDGEKVEQFSITAEGGARAATQRLLEAAGGAAQAVHADARLPEGGVPAGEGAALRVVQVEKKQRRRNPAAPFITSTLQQEASRKLRFSAQQTMRVAQQLYEGVDVGSGTVGLVTYMRTDSVNLSREAIDGLRAEIERRFGPEKLPAKPHQYRTRAKNAQEAHEGIRPTDPARHPEAIRRYLSDDQYRLYDLIWKRSVACQMIHATIDTVAVDLAAGDVGVFRATGSTVRDPGFMAVYQEGQDDASGDSSDRFLPPLEEGQAVPLRAIRPEQHFTEPPPRYSEASLVRALEERGIGRPSTYAAIISTLQQRKYVILDNRRFKPTDTGRVVAKFLTDHFDRYVDYDFTARLEDRLDAISRGERDWVPVLREFWEPFHERVEEKRQVSRSEVMKARELGTDPKSGRPVTARLGRYGPFVQIGTRDDEEKPRFASLRPGQSIETIGLDEALALFTLPRDLGETPDGEPLSVNIGRFGPYVRFGNQFASLKKDDDPYTIDRDRALELVEEKKVNEAKRTLLTFEDGAIRVLRGRFGHYVTDGKKRASVPKDRDAASLTLEDCRELLEAASDTGRGNGRKGAAKGSGKTTKTAKASTAGGKAKTSKPAKGAGNGKSRAGAGTGGTGSKSVSPGKGGAGRATAARRAAKRDA</sequence>
<evidence type="ECO:0000259" key="11">
    <source>
        <dbReference type="PROSITE" id="PS52039"/>
    </source>
</evidence>
<dbReference type="InterPro" id="IPR006171">
    <property type="entry name" value="TOPRIM_dom"/>
</dbReference>
<dbReference type="InterPro" id="IPR003601">
    <property type="entry name" value="Topo_IA_2"/>
</dbReference>
<keyword evidence="6 8" id="KW-0238">DNA-binding</keyword>
<dbReference type="InterPro" id="IPR013826">
    <property type="entry name" value="Topo_IA_cen_sub3"/>
</dbReference>
<dbReference type="HAMAP" id="MF_00952">
    <property type="entry name" value="Topoisom_1_prok"/>
    <property type="match status" value="1"/>
</dbReference>
<keyword evidence="3" id="KW-0479">Metal-binding</keyword>
<name>A0A2U2MZK2_9GAMM</name>
<dbReference type="NCBIfam" id="TIGR01051">
    <property type="entry name" value="topA_bact"/>
    <property type="match status" value="1"/>
</dbReference>
<dbReference type="EC" id="5.6.2.1" evidence="8"/>
<evidence type="ECO:0000256" key="8">
    <source>
        <dbReference type="HAMAP-Rule" id="MF_00952"/>
    </source>
</evidence>
<feature type="region of interest" description="Disordered" evidence="9">
    <location>
        <begin position="784"/>
        <end position="865"/>
    </location>
</feature>
<dbReference type="OrthoDB" id="9804262at2"/>
<evidence type="ECO:0000256" key="1">
    <source>
        <dbReference type="ARBA" id="ARBA00000213"/>
    </source>
</evidence>
<dbReference type="SMART" id="SM00436">
    <property type="entry name" value="TOP1Bc"/>
    <property type="match status" value="1"/>
</dbReference>
<dbReference type="SUPFAM" id="SSF56712">
    <property type="entry name" value="Prokaryotic type I DNA topoisomerase"/>
    <property type="match status" value="1"/>
</dbReference>
<feature type="compositionally biased region" description="Low complexity" evidence="9">
    <location>
        <begin position="797"/>
        <end position="816"/>
    </location>
</feature>
<feature type="domain" description="Topo IA-type catalytic" evidence="11">
    <location>
        <begin position="133"/>
        <end position="598"/>
    </location>
</feature>
<dbReference type="InterPro" id="IPR000380">
    <property type="entry name" value="Topo_IA"/>
</dbReference>
<dbReference type="InterPro" id="IPR013497">
    <property type="entry name" value="Topo_IA_cen"/>
</dbReference>
<dbReference type="InterPro" id="IPR023405">
    <property type="entry name" value="Topo_IA_core_domain"/>
</dbReference>
<dbReference type="PRINTS" id="PR00417">
    <property type="entry name" value="PRTPISMRASEI"/>
</dbReference>
<evidence type="ECO:0000256" key="5">
    <source>
        <dbReference type="ARBA" id="ARBA00023029"/>
    </source>
</evidence>
<dbReference type="NCBIfam" id="NF006451">
    <property type="entry name" value="PRK08780.1"/>
    <property type="match status" value="1"/>
</dbReference>
<dbReference type="InterPro" id="IPR025589">
    <property type="entry name" value="Toprim_C_rpt"/>
</dbReference>
<gene>
    <name evidence="8" type="primary">topA</name>
    <name evidence="12" type="ORF">DEM34_13040</name>
</gene>
<dbReference type="Gene3D" id="2.70.20.10">
    <property type="entry name" value="Topoisomerase I, domain 3"/>
    <property type="match status" value="1"/>
</dbReference>
<feature type="site" description="Interaction with DNA" evidence="8">
    <location>
        <position position="144"/>
    </location>
</feature>
<comment type="caution">
    <text evidence="12">The sequence shown here is derived from an EMBL/GenBank/DDBJ whole genome shotgun (WGS) entry which is preliminary data.</text>
</comment>
<evidence type="ECO:0000256" key="9">
    <source>
        <dbReference type="SAM" id="MobiDB-lite"/>
    </source>
</evidence>
<dbReference type="PROSITE" id="PS00396">
    <property type="entry name" value="TOPO_IA_1"/>
    <property type="match status" value="1"/>
</dbReference>
<dbReference type="SMART" id="SM00437">
    <property type="entry name" value="TOP1Ac"/>
    <property type="match status" value="1"/>
</dbReference>
<evidence type="ECO:0000256" key="7">
    <source>
        <dbReference type="ARBA" id="ARBA00023235"/>
    </source>
</evidence>
<feature type="site" description="Interaction with DNA" evidence="8">
    <location>
        <position position="159"/>
    </location>
</feature>
<dbReference type="PROSITE" id="PS52039">
    <property type="entry name" value="TOPO_IA_2"/>
    <property type="match status" value="1"/>
</dbReference>
<feature type="region of interest" description="Interaction with DNA" evidence="8">
    <location>
        <begin position="167"/>
        <end position="172"/>
    </location>
</feature>
<keyword evidence="4" id="KW-0460">Magnesium</keyword>
<feature type="site" description="Interaction with DNA" evidence="8">
    <location>
        <position position="530"/>
    </location>
</feature>
<evidence type="ECO:0000256" key="3">
    <source>
        <dbReference type="ARBA" id="ARBA00022723"/>
    </source>
</evidence>
<keyword evidence="5 8" id="KW-0799">Topoisomerase</keyword>
<feature type="active site" description="O-(5'-phospho-DNA)-tyrosine intermediate" evidence="8">
    <location>
        <position position="335"/>
    </location>
</feature>
<comment type="function">
    <text evidence="8">Releases the supercoiling and torsional tension of DNA, which is introduced during the DNA replication and transcription, by transiently cleaving and rejoining one strand of the DNA duplex. Introduces a single-strand break via transesterification at a target site in duplex DNA. The scissile phosphodiester is attacked by the catalytic tyrosine of the enzyme, resulting in the formation of a DNA-(5'-phosphotyrosyl)-enzyme intermediate and the expulsion of a 3'-OH DNA strand. The free DNA strand then undergoes passage around the unbroken strand, thus removing DNA supercoils. Finally, in the religation step, the DNA 3'-OH attacks the covalent intermediate to expel the active-site tyrosine and restore the DNA phosphodiester backbone.</text>
</comment>
<protein>
    <recommendedName>
        <fullName evidence="8">DNA topoisomerase 1</fullName>
        <ecNumber evidence="8">5.6.2.1</ecNumber>
    </recommendedName>
    <alternativeName>
        <fullName evidence="8">DNA topoisomerase I</fullName>
    </alternativeName>
</protein>
<dbReference type="RefSeq" id="WP_109679261.1">
    <property type="nucleotide sequence ID" value="NZ_CP086615.1"/>
</dbReference>
<comment type="subunit">
    <text evidence="8">Monomer.</text>
</comment>
<dbReference type="PROSITE" id="PS50880">
    <property type="entry name" value="TOPRIM"/>
    <property type="match status" value="1"/>
</dbReference>
<feature type="site" description="Interaction with DNA" evidence="8">
    <location>
        <position position="337"/>
    </location>
</feature>
<evidence type="ECO:0000256" key="6">
    <source>
        <dbReference type="ARBA" id="ARBA00023125"/>
    </source>
</evidence>
<dbReference type="GO" id="GO:0006265">
    <property type="term" value="P:DNA topological change"/>
    <property type="evidence" value="ECO:0007669"/>
    <property type="project" value="UniProtKB-UniRule"/>
</dbReference>
<dbReference type="GO" id="GO:0003677">
    <property type="term" value="F:DNA binding"/>
    <property type="evidence" value="ECO:0007669"/>
    <property type="project" value="UniProtKB-KW"/>
</dbReference>
<feature type="site" description="Interaction with DNA" evidence="8">
    <location>
        <position position="147"/>
    </location>
</feature>
<feature type="site" description="Interaction with DNA" evidence="8">
    <location>
        <position position="33"/>
    </location>
</feature>
<dbReference type="CDD" id="cd00186">
    <property type="entry name" value="TOP1Ac"/>
    <property type="match status" value="1"/>
</dbReference>
<dbReference type="PANTHER" id="PTHR42785">
    <property type="entry name" value="DNA TOPOISOMERASE, TYPE IA, CORE"/>
    <property type="match status" value="1"/>
</dbReference>
<feature type="site" description="Interaction with DNA" evidence="8">
    <location>
        <position position="143"/>
    </location>
</feature>
<evidence type="ECO:0000313" key="13">
    <source>
        <dbReference type="Proteomes" id="UP000245474"/>
    </source>
</evidence>
<dbReference type="Pfam" id="PF13368">
    <property type="entry name" value="Toprim_C_rpt"/>
    <property type="match status" value="3"/>
</dbReference>
<dbReference type="AlphaFoldDB" id="A0A2U2MZK2"/>
<dbReference type="InterPro" id="IPR023406">
    <property type="entry name" value="Topo_IA_AS"/>
</dbReference>
<comment type="catalytic activity">
    <reaction evidence="1 8">
        <text>ATP-independent breakage of single-stranded DNA, followed by passage and rejoining.</text>
        <dbReference type="EC" id="5.6.2.1"/>
    </reaction>
</comment>
<dbReference type="GO" id="GO:0003917">
    <property type="term" value="F:DNA topoisomerase type I (single strand cut, ATP-independent) activity"/>
    <property type="evidence" value="ECO:0007669"/>
    <property type="project" value="UniProtKB-UniRule"/>
</dbReference>
<dbReference type="InterPro" id="IPR028612">
    <property type="entry name" value="Topoisom_1_IA"/>
</dbReference>
<evidence type="ECO:0000256" key="4">
    <source>
        <dbReference type="ARBA" id="ARBA00022842"/>
    </source>
</evidence>
<dbReference type="Gene3D" id="1.10.460.10">
    <property type="entry name" value="Topoisomerase I, domain 2"/>
    <property type="match status" value="1"/>
</dbReference>
<keyword evidence="13" id="KW-1185">Reference proteome</keyword>
<dbReference type="InterPro" id="IPR005733">
    <property type="entry name" value="TopoI_bac-type"/>
</dbReference>
<dbReference type="Gene3D" id="1.10.290.10">
    <property type="entry name" value="Topoisomerase I, domain 4"/>
    <property type="match status" value="1"/>
</dbReference>
<dbReference type="Pfam" id="PF01751">
    <property type="entry name" value="Toprim"/>
    <property type="match status" value="1"/>
</dbReference>
<comment type="similarity">
    <text evidence="2 8">Belongs to the type IA topoisomerase family.</text>
</comment>